<keyword evidence="7 11" id="KW-1133">Transmembrane helix</keyword>
<feature type="chain" id="PRO_5040882735" description="Protein ROT1" evidence="12">
    <location>
        <begin position="18"/>
        <end position="225"/>
    </location>
</feature>
<dbReference type="GO" id="GO:0006458">
    <property type="term" value="P:'de novo' protein folding"/>
    <property type="evidence" value="ECO:0007669"/>
    <property type="project" value="InterPro"/>
</dbReference>
<accession>A0A9W9TD08</accession>
<evidence type="ECO:0000313" key="14">
    <source>
        <dbReference type="Proteomes" id="UP001150941"/>
    </source>
</evidence>
<evidence type="ECO:0000256" key="5">
    <source>
        <dbReference type="ARBA" id="ARBA00022729"/>
    </source>
</evidence>
<dbReference type="InterPro" id="IPR019623">
    <property type="entry name" value="Rot1"/>
</dbReference>
<evidence type="ECO:0000256" key="10">
    <source>
        <dbReference type="PIRNR" id="PIRNR017290"/>
    </source>
</evidence>
<dbReference type="GO" id="GO:0051082">
    <property type="term" value="F:unfolded protein binding"/>
    <property type="evidence" value="ECO:0007669"/>
    <property type="project" value="TreeGrafter"/>
</dbReference>
<evidence type="ECO:0000313" key="13">
    <source>
        <dbReference type="EMBL" id="KAJ5217085.1"/>
    </source>
</evidence>
<comment type="similarity">
    <text evidence="2 10">Belongs to the ROT1 family.</text>
</comment>
<evidence type="ECO:0000256" key="3">
    <source>
        <dbReference type="ARBA" id="ARBA00017291"/>
    </source>
</evidence>
<evidence type="ECO:0000256" key="4">
    <source>
        <dbReference type="ARBA" id="ARBA00022692"/>
    </source>
</evidence>
<sequence length="225" mass="25453">MVWIWSLFVSVVAATSAQDLVGTWTSKSKMVLTGPTFYDPLEDKFIEPILPGISYSFDANGYYEEAFYRALANPSDPSCPSGIMQWQHGSYVVFPNGSLSLHPIAVDGRQMLSEPCRGDTSHYTRYNNTEHFKGYSVSIDKYHGVRRLDLTMATGEIQMPLYFAYKDPKMLPTNTLNPVPTGHKKREIVGPVQLAIREELLNPDRWWWLGVFMTSLGGMAFFFSS</sequence>
<proteinExistence type="inferred from homology"/>
<keyword evidence="5 12" id="KW-0732">Signal</keyword>
<keyword evidence="4 11" id="KW-0812">Transmembrane</keyword>
<dbReference type="PIRSF" id="PIRSF017290">
    <property type="entry name" value="ROT1_prd"/>
    <property type="match status" value="1"/>
</dbReference>
<dbReference type="Pfam" id="PF10681">
    <property type="entry name" value="Rot1"/>
    <property type="match status" value="1"/>
</dbReference>
<protein>
    <recommendedName>
        <fullName evidence="3 10">Protein ROT1</fullName>
    </recommendedName>
</protein>
<dbReference type="Proteomes" id="UP001150941">
    <property type="component" value="Unassembled WGS sequence"/>
</dbReference>
<evidence type="ECO:0000256" key="1">
    <source>
        <dbReference type="ARBA" id="ARBA00004115"/>
    </source>
</evidence>
<dbReference type="AlphaFoldDB" id="A0A9W9TD08"/>
<organism evidence="13 14">
    <name type="scientific">Penicillium chermesinum</name>
    <dbReference type="NCBI Taxonomy" id="63820"/>
    <lineage>
        <taxon>Eukaryota</taxon>
        <taxon>Fungi</taxon>
        <taxon>Dikarya</taxon>
        <taxon>Ascomycota</taxon>
        <taxon>Pezizomycotina</taxon>
        <taxon>Eurotiomycetes</taxon>
        <taxon>Eurotiomycetidae</taxon>
        <taxon>Eurotiales</taxon>
        <taxon>Aspergillaceae</taxon>
        <taxon>Penicillium</taxon>
    </lineage>
</organism>
<dbReference type="OrthoDB" id="5327821at2759"/>
<dbReference type="GeneID" id="83206692"/>
<dbReference type="PANTHER" id="PTHR28090:SF1">
    <property type="entry name" value="PROTEIN ROT1"/>
    <property type="match status" value="1"/>
</dbReference>
<keyword evidence="14" id="KW-1185">Reference proteome</keyword>
<evidence type="ECO:0000256" key="6">
    <source>
        <dbReference type="ARBA" id="ARBA00022824"/>
    </source>
</evidence>
<reference evidence="13" key="1">
    <citation type="submission" date="2022-11" db="EMBL/GenBank/DDBJ databases">
        <authorList>
            <person name="Petersen C."/>
        </authorList>
    </citation>
    <scope>NUCLEOTIDE SEQUENCE</scope>
    <source>
        <strain evidence="13">IBT 19713</strain>
    </source>
</reference>
<dbReference type="GO" id="GO:0005789">
    <property type="term" value="C:endoplasmic reticulum membrane"/>
    <property type="evidence" value="ECO:0007669"/>
    <property type="project" value="UniProtKB-SubCell"/>
</dbReference>
<evidence type="ECO:0000256" key="7">
    <source>
        <dbReference type="ARBA" id="ARBA00022989"/>
    </source>
</evidence>
<keyword evidence="6 10" id="KW-0256">Endoplasmic reticulum</keyword>
<keyword evidence="8 10" id="KW-0472">Membrane</keyword>
<reference evidence="13" key="2">
    <citation type="journal article" date="2023" name="IMA Fungus">
        <title>Comparative genomic study of the Penicillium genus elucidates a diverse pangenome and 15 lateral gene transfer events.</title>
        <authorList>
            <person name="Petersen C."/>
            <person name="Sorensen T."/>
            <person name="Nielsen M.R."/>
            <person name="Sondergaard T.E."/>
            <person name="Sorensen J.L."/>
            <person name="Fitzpatrick D.A."/>
            <person name="Frisvad J.C."/>
            <person name="Nielsen K.L."/>
        </authorList>
    </citation>
    <scope>NUCLEOTIDE SEQUENCE</scope>
    <source>
        <strain evidence="13">IBT 19713</strain>
    </source>
</reference>
<evidence type="ECO:0000256" key="8">
    <source>
        <dbReference type="ARBA" id="ARBA00023136"/>
    </source>
</evidence>
<comment type="function">
    <text evidence="9 10">Required for normal levels of the cell wall 1,6-beta-glucan. Involved in a protein folding machinery chaperoning proteins acting in various physiological processes including cell wall synthesis and lysis of autophagic bodies.</text>
</comment>
<feature type="signal peptide" evidence="12">
    <location>
        <begin position="1"/>
        <end position="17"/>
    </location>
</feature>
<gene>
    <name evidence="13" type="ORF">N7468_010093</name>
</gene>
<dbReference type="PANTHER" id="PTHR28090">
    <property type="entry name" value="PROTEIN ROT1"/>
    <property type="match status" value="1"/>
</dbReference>
<comment type="caution">
    <text evidence="13">The sequence shown here is derived from an EMBL/GenBank/DDBJ whole genome shotgun (WGS) entry which is preliminary data.</text>
</comment>
<evidence type="ECO:0000256" key="2">
    <source>
        <dbReference type="ARBA" id="ARBA00007149"/>
    </source>
</evidence>
<dbReference type="RefSeq" id="XP_058325956.1">
    <property type="nucleotide sequence ID" value="XM_058479388.1"/>
</dbReference>
<comment type="subcellular location">
    <subcellularLocation>
        <location evidence="1">Endoplasmic reticulum membrane</location>
        <topology evidence="1">Single-pass type I membrane protein</topology>
    </subcellularLocation>
</comment>
<name>A0A9W9TD08_9EURO</name>
<evidence type="ECO:0000256" key="9">
    <source>
        <dbReference type="ARBA" id="ARBA00024969"/>
    </source>
</evidence>
<evidence type="ECO:0000256" key="11">
    <source>
        <dbReference type="SAM" id="Phobius"/>
    </source>
</evidence>
<evidence type="ECO:0000256" key="12">
    <source>
        <dbReference type="SAM" id="SignalP"/>
    </source>
</evidence>
<feature type="transmembrane region" description="Helical" evidence="11">
    <location>
        <begin position="206"/>
        <end position="223"/>
    </location>
</feature>
<dbReference type="EMBL" id="JAPQKS010000008">
    <property type="protein sequence ID" value="KAJ5217085.1"/>
    <property type="molecule type" value="Genomic_DNA"/>
</dbReference>